<keyword evidence="2" id="KW-1185">Reference proteome</keyword>
<evidence type="ECO:0000313" key="1">
    <source>
        <dbReference type="EMBL" id="ATF09920.1"/>
    </source>
</evidence>
<gene>
    <name evidence="1" type="ORF">BTN50_1444</name>
</gene>
<dbReference type="EMBL" id="CP020660">
    <property type="protein sequence ID" value="ATF09920.1"/>
    <property type="molecule type" value="Genomic_DNA"/>
</dbReference>
<dbReference type="RefSeq" id="WP_256386968.1">
    <property type="nucleotide sequence ID" value="NZ_CP020660.1"/>
</dbReference>
<dbReference type="KEGG" id="elux:BTN50_1444"/>
<proteinExistence type="predicted"/>
<name>A0A291BA91_9GAMM</name>
<sequence length="40" mass="4607">MKGYLLVQTVPTKESMKYQPMVLTTPDNVTKPYALNKQLH</sequence>
<accession>A0A291BA91</accession>
<dbReference type="Proteomes" id="UP000218160">
    <property type="component" value="Chromosome 1"/>
</dbReference>
<protein>
    <submittedName>
        <fullName evidence="1">Uncharacterized protein</fullName>
    </submittedName>
</protein>
<evidence type="ECO:0000313" key="2">
    <source>
        <dbReference type="Proteomes" id="UP000218160"/>
    </source>
</evidence>
<dbReference type="AlphaFoldDB" id="A0A291BA91"/>
<reference evidence="2" key="1">
    <citation type="submission" date="2017-04" db="EMBL/GenBank/DDBJ databases">
        <title>Genome evolution of the luminous symbionts of deep sea anglerfish.</title>
        <authorList>
            <person name="Hendry T.A."/>
        </authorList>
    </citation>
    <scope>NUCLEOTIDE SEQUENCE [LARGE SCALE GENOMIC DNA]</scope>
</reference>
<organism evidence="1 2">
    <name type="scientific">Candidatus Enterovibrio altilux</name>
    <dbReference type="NCBI Taxonomy" id="1927128"/>
    <lineage>
        <taxon>Bacteria</taxon>
        <taxon>Pseudomonadati</taxon>
        <taxon>Pseudomonadota</taxon>
        <taxon>Gammaproteobacteria</taxon>
        <taxon>Vibrionales</taxon>
        <taxon>Vibrionaceae</taxon>
        <taxon>Enterovibrio</taxon>
    </lineage>
</organism>